<feature type="region of interest" description="Disordered" evidence="1">
    <location>
        <begin position="33"/>
        <end position="59"/>
    </location>
</feature>
<dbReference type="KEGG" id="samy:DB32_003438"/>
<proteinExistence type="predicted"/>
<evidence type="ECO:0000256" key="1">
    <source>
        <dbReference type="SAM" id="MobiDB-lite"/>
    </source>
</evidence>
<organism evidence="2 3">
    <name type="scientific">Sandaracinus amylolyticus</name>
    <dbReference type="NCBI Taxonomy" id="927083"/>
    <lineage>
        <taxon>Bacteria</taxon>
        <taxon>Pseudomonadati</taxon>
        <taxon>Myxococcota</taxon>
        <taxon>Polyangia</taxon>
        <taxon>Polyangiales</taxon>
        <taxon>Sandaracinaceae</taxon>
        <taxon>Sandaracinus</taxon>
    </lineage>
</organism>
<sequence>MTLVAPTIDRHQSDPSPALSKIELLDATFVSIGAARPPRGRRRTRPRESPRESSAGVPR</sequence>
<dbReference type="Proteomes" id="UP000034883">
    <property type="component" value="Chromosome"/>
</dbReference>
<evidence type="ECO:0000313" key="3">
    <source>
        <dbReference type="Proteomes" id="UP000034883"/>
    </source>
</evidence>
<evidence type="ECO:0000313" key="2">
    <source>
        <dbReference type="EMBL" id="AKF06289.1"/>
    </source>
</evidence>
<dbReference type="AlphaFoldDB" id="A0A0F6SF42"/>
<accession>A0A0F6SF42</accession>
<reference evidence="2 3" key="1">
    <citation type="submission" date="2015-03" db="EMBL/GenBank/DDBJ databases">
        <title>Genome assembly of Sandaracinus amylolyticus DSM 53668.</title>
        <authorList>
            <person name="Sharma G."/>
            <person name="Subramanian S."/>
        </authorList>
    </citation>
    <scope>NUCLEOTIDE SEQUENCE [LARGE SCALE GENOMIC DNA]</scope>
    <source>
        <strain evidence="2 3">DSM 53668</strain>
    </source>
</reference>
<name>A0A0F6SF42_9BACT</name>
<protein>
    <submittedName>
        <fullName evidence="2">Uncharacterized protein</fullName>
    </submittedName>
</protein>
<keyword evidence="3" id="KW-1185">Reference proteome</keyword>
<dbReference type="EMBL" id="CP011125">
    <property type="protein sequence ID" value="AKF06289.1"/>
    <property type="molecule type" value="Genomic_DNA"/>
</dbReference>
<gene>
    <name evidence="2" type="ORF">DB32_003438</name>
</gene>